<sequence>MWVLSAELHYFTHPEIIPGGYAILSHVWGVKEQTFQDTQKLRSTCSWFWQNPRDYSSENVRTSCIVAQRDGHRWIWNDTCCIDKSSSAELSEAINSMYHYYTLADVCYAYLADVPSTPTDMGADMDFRRSSWHTRGWTLQELIAPPFLIFLFADWTRLGTRVDNAQLLTRITHIPVEALLREKEVQALSVAQRMSWAFGRRTTRVEDRAYSLLGMFSINMNPVYGEGERAFQRLQEEIMKQSIDPSLFAWGASVEPDYPAPERWKSLDNHNSKHIHPQSYLLTPTPDISSPGFSGSMIFNQNISEVTHAGETQCCSTDPKSDPNIRSIPTFTITPYSCLARIACFRTGDCLLASLGCQWWNGVLSTDDSWPVPVWLPLTPCPDAQDKSRPLYHTGFFHPRVVAFHLHKNQLEAHKLEWQEIYIALWHTTPKPTSPSIPIDAEYHSDARFRFPWEAIQKAFPGWIAK</sequence>
<accession>R7SLV1</accession>
<dbReference type="RefSeq" id="XP_007370439.1">
    <property type="nucleotide sequence ID" value="XM_007370377.1"/>
</dbReference>
<feature type="domain" description="DUF8212" evidence="2">
    <location>
        <begin position="229"/>
        <end position="274"/>
    </location>
</feature>
<dbReference type="HOGENOM" id="CLU_000288_138_9_1"/>
<dbReference type="PANTHER" id="PTHR10622">
    <property type="entry name" value="HET DOMAIN-CONTAINING PROTEIN"/>
    <property type="match status" value="1"/>
</dbReference>
<evidence type="ECO:0000313" key="4">
    <source>
        <dbReference type="Proteomes" id="UP000053319"/>
    </source>
</evidence>
<dbReference type="InterPro" id="IPR058525">
    <property type="entry name" value="DUF8212"/>
</dbReference>
<dbReference type="Pfam" id="PF06985">
    <property type="entry name" value="HET"/>
    <property type="match status" value="1"/>
</dbReference>
<proteinExistence type="predicted"/>
<dbReference type="Proteomes" id="UP000053319">
    <property type="component" value="Unassembled WGS sequence"/>
</dbReference>
<organism evidence="3 4">
    <name type="scientific">Dichomitus squalens (strain LYAD-421)</name>
    <name type="common">Western red white-rot fungus</name>
    <dbReference type="NCBI Taxonomy" id="732165"/>
    <lineage>
        <taxon>Eukaryota</taxon>
        <taxon>Fungi</taxon>
        <taxon>Dikarya</taxon>
        <taxon>Basidiomycota</taxon>
        <taxon>Agaricomycotina</taxon>
        <taxon>Agaricomycetes</taxon>
        <taxon>Polyporales</taxon>
        <taxon>Polyporaceae</taxon>
        <taxon>Dichomitus</taxon>
    </lineage>
</organism>
<evidence type="ECO:0000259" key="2">
    <source>
        <dbReference type="Pfam" id="PF26640"/>
    </source>
</evidence>
<evidence type="ECO:0000259" key="1">
    <source>
        <dbReference type="Pfam" id="PF06985"/>
    </source>
</evidence>
<gene>
    <name evidence="3" type="ORF">DICSQDRAFT_93059</name>
</gene>
<dbReference type="GeneID" id="18844995"/>
<feature type="domain" description="Heterokaryon incompatibility" evidence="1">
    <location>
        <begin position="21"/>
        <end position="113"/>
    </location>
</feature>
<dbReference type="Pfam" id="PF26640">
    <property type="entry name" value="DUF8212"/>
    <property type="match status" value="1"/>
</dbReference>
<dbReference type="EMBL" id="JH719462">
    <property type="protein sequence ID" value="EJF56848.1"/>
    <property type="molecule type" value="Genomic_DNA"/>
</dbReference>
<reference evidence="3 4" key="1">
    <citation type="journal article" date="2012" name="Science">
        <title>The Paleozoic origin of enzymatic lignin decomposition reconstructed from 31 fungal genomes.</title>
        <authorList>
            <person name="Floudas D."/>
            <person name="Binder M."/>
            <person name="Riley R."/>
            <person name="Barry K."/>
            <person name="Blanchette R.A."/>
            <person name="Henrissat B."/>
            <person name="Martinez A.T."/>
            <person name="Otillar R."/>
            <person name="Spatafora J.W."/>
            <person name="Yadav J.S."/>
            <person name="Aerts A."/>
            <person name="Benoit I."/>
            <person name="Boyd A."/>
            <person name="Carlson A."/>
            <person name="Copeland A."/>
            <person name="Coutinho P.M."/>
            <person name="de Vries R.P."/>
            <person name="Ferreira P."/>
            <person name="Findley K."/>
            <person name="Foster B."/>
            <person name="Gaskell J."/>
            <person name="Glotzer D."/>
            <person name="Gorecki P."/>
            <person name="Heitman J."/>
            <person name="Hesse C."/>
            <person name="Hori C."/>
            <person name="Igarashi K."/>
            <person name="Jurgens J.A."/>
            <person name="Kallen N."/>
            <person name="Kersten P."/>
            <person name="Kohler A."/>
            <person name="Kuees U."/>
            <person name="Kumar T.K.A."/>
            <person name="Kuo A."/>
            <person name="LaButti K."/>
            <person name="Larrondo L.F."/>
            <person name="Lindquist E."/>
            <person name="Ling A."/>
            <person name="Lombard V."/>
            <person name="Lucas S."/>
            <person name="Lundell T."/>
            <person name="Martin R."/>
            <person name="McLaughlin D.J."/>
            <person name="Morgenstern I."/>
            <person name="Morin E."/>
            <person name="Murat C."/>
            <person name="Nagy L.G."/>
            <person name="Nolan M."/>
            <person name="Ohm R.A."/>
            <person name="Patyshakuliyeva A."/>
            <person name="Rokas A."/>
            <person name="Ruiz-Duenas F.J."/>
            <person name="Sabat G."/>
            <person name="Salamov A."/>
            <person name="Samejima M."/>
            <person name="Schmutz J."/>
            <person name="Slot J.C."/>
            <person name="St John F."/>
            <person name="Stenlid J."/>
            <person name="Sun H."/>
            <person name="Sun S."/>
            <person name="Syed K."/>
            <person name="Tsang A."/>
            <person name="Wiebenga A."/>
            <person name="Young D."/>
            <person name="Pisabarro A."/>
            <person name="Eastwood D.C."/>
            <person name="Martin F."/>
            <person name="Cullen D."/>
            <person name="Grigoriev I.V."/>
            <person name="Hibbett D.S."/>
        </authorList>
    </citation>
    <scope>NUCLEOTIDE SEQUENCE [LARGE SCALE GENOMIC DNA]</scope>
    <source>
        <strain evidence="3 4">LYAD-421 SS1</strain>
    </source>
</reference>
<dbReference type="InterPro" id="IPR010730">
    <property type="entry name" value="HET"/>
</dbReference>
<dbReference type="KEGG" id="dsq:DICSQDRAFT_93059"/>
<protein>
    <submittedName>
        <fullName evidence="3">HET-domain-containing protein</fullName>
    </submittedName>
</protein>
<evidence type="ECO:0000313" key="3">
    <source>
        <dbReference type="EMBL" id="EJF56848.1"/>
    </source>
</evidence>
<dbReference type="AlphaFoldDB" id="R7SLV1"/>
<name>R7SLV1_DICSQ</name>
<dbReference type="PANTHER" id="PTHR10622:SF10">
    <property type="entry name" value="HET DOMAIN-CONTAINING PROTEIN"/>
    <property type="match status" value="1"/>
</dbReference>